<feature type="transmembrane region" description="Helical" evidence="1">
    <location>
        <begin position="163"/>
        <end position="185"/>
    </location>
</feature>
<feature type="transmembrane region" description="Helical" evidence="1">
    <location>
        <begin position="197"/>
        <end position="217"/>
    </location>
</feature>
<dbReference type="KEGG" id="tpr:Tpau_2948"/>
<dbReference type="AlphaFoldDB" id="D5UU43"/>
<organism evidence="2 3">
    <name type="scientific">Tsukamurella paurometabola (strain ATCC 8368 / DSM 20162 / CCUG 35730 / CIP 100753 / JCM 10117 / KCTC 9821 / NBRC 16120 / NCIMB 702349 / NCTC 13040)</name>
    <name type="common">Corynebacterium paurometabolum</name>
    <dbReference type="NCBI Taxonomy" id="521096"/>
    <lineage>
        <taxon>Bacteria</taxon>
        <taxon>Bacillati</taxon>
        <taxon>Actinomycetota</taxon>
        <taxon>Actinomycetes</taxon>
        <taxon>Mycobacteriales</taxon>
        <taxon>Tsukamurellaceae</taxon>
        <taxon>Tsukamurella</taxon>
    </lineage>
</organism>
<evidence type="ECO:0000256" key="1">
    <source>
        <dbReference type="SAM" id="Phobius"/>
    </source>
</evidence>
<feature type="transmembrane region" description="Helical" evidence="1">
    <location>
        <begin position="74"/>
        <end position="92"/>
    </location>
</feature>
<reference evidence="3" key="1">
    <citation type="submission" date="2010-03" db="EMBL/GenBank/DDBJ databases">
        <title>The complete chromosome of Tsukamurella paurometabola DSM 20162.</title>
        <authorList>
            <consortium name="US DOE Joint Genome Institute (JGI-PGF)"/>
            <person name="Lucas S."/>
            <person name="Copeland A."/>
            <person name="Lapidus A."/>
            <person name="Glavina del Rio T."/>
            <person name="Dalin E."/>
            <person name="Tice H."/>
            <person name="Bruce D."/>
            <person name="Goodwin L."/>
            <person name="Pitluck S."/>
            <person name="Kyrpides N."/>
            <person name="Mavromatis K."/>
            <person name="Ivanova N."/>
            <person name="Mikhailova N."/>
            <person name="Munk A.C."/>
            <person name="Brettin T."/>
            <person name="Detter J.C."/>
            <person name="Tapia R."/>
            <person name="Han C."/>
            <person name="Larimer F."/>
            <person name="Land M."/>
            <person name="Hauser L."/>
            <person name="Markowitz V."/>
            <person name="Cheng J.-F."/>
            <person name="Hugenholtz P."/>
            <person name="Woyke T."/>
            <person name="Wu D."/>
            <person name="Jando M."/>
            <person name="Brambilla E."/>
            <person name="Klenk H.-P."/>
            <person name="Eisen J.A."/>
        </authorList>
    </citation>
    <scope>NUCLEOTIDE SEQUENCE [LARGE SCALE GENOMIC DNA]</scope>
    <source>
        <strain evidence="3">ATCC 8368 / DSM 20162 / CCUG 35730 / CIP 100753 / JCM 10117 / KCTC 9821 / NBRC 16120 / NCIMB 702349 / NCTC 13040</strain>
    </source>
</reference>
<dbReference type="STRING" id="521096.Tpau_2948"/>
<dbReference type="InterPro" id="IPR036259">
    <property type="entry name" value="MFS_trans_sf"/>
</dbReference>
<sequence length="230" mass="24071">MTREDYQTGSPLRRPAVAIGVALGLVFGFLVAPPQLMGRDFGDRARREFPPYIMGGRADLTAGLRSLVDDWTRYHLIKVVFAVLLVALALYLGHRALALIPAVALIANVQGAVAPLSSAFSLVGDRFAETDGELAAALGTMRGQLAGGECSPAVGALVDDFTWYHLVLAVMAGALTIVMLAYGVVDGRRNRRRWAGATLAGAAAAAVVTAANISTALQPVPGLLGFVQST</sequence>
<evidence type="ECO:0000313" key="2">
    <source>
        <dbReference type="EMBL" id="ADG79546.1"/>
    </source>
</evidence>
<dbReference type="Proteomes" id="UP000001213">
    <property type="component" value="Chromosome"/>
</dbReference>
<feature type="transmembrane region" description="Helical" evidence="1">
    <location>
        <begin position="12"/>
        <end position="32"/>
    </location>
</feature>
<evidence type="ECO:0000313" key="3">
    <source>
        <dbReference type="Proteomes" id="UP000001213"/>
    </source>
</evidence>
<accession>D5UU43</accession>
<dbReference type="SUPFAM" id="SSF103473">
    <property type="entry name" value="MFS general substrate transporter"/>
    <property type="match status" value="1"/>
</dbReference>
<dbReference type="EMBL" id="CP001966">
    <property type="protein sequence ID" value="ADG79546.1"/>
    <property type="molecule type" value="Genomic_DNA"/>
</dbReference>
<dbReference type="HOGENOM" id="CLU_1204356_0_0_11"/>
<proteinExistence type="predicted"/>
<gene>
    <name evidence="2" type="ordered locus">Tpau_2948</name>
</gene>
<feature type="transmembrane region" description="Helical" evidence="1">
    <location>
        <begin position="99"/>
        <end position="123"/>
    </location>
</feature>
<keyword evidence="1" id="KW-1133">Transmembrane helix</keyword>
<keyword evidence="3" id="KW-1185">Reference proteome</keyword>
<reference evidence="2 3" key="2">
    <citation type="journal article" date="2011" name="Stand. Genomic Sci.">
        <title>Complete genome sequence of Tsukamurella paurometabola type strain (no. 33).</title>
        <authorList>
            <person name="Munk A.C."/>
            <person name="Lapidus A."/>
            <person name="Lucas S."/>
            <person name="Nolan M."/>
            <person name="Tice H."/>
            <person name="Cheng J.F."/>
            <person name="Del Rio T.G."/>
            <person name="Goodwin L."/>
            <person name="Pitluck S."/>
            <person name="Liolios K."/>
            <person name="Huntemann M."/>
            <person name="Ivanova N."/>
            <person name="Mavromatis K."/>
            <person name="Mikhailova N."/>
            <person name="Pati A."/>
            <person name="Chen A."/>
            <person name="Palaniappan K."/>
            <person name="Tapia R."/>
            <person name="Han C."/>
            <person name="Land M."/>
            <person name="Hauser L."/>
            <person name="Chang Y.J."/>
            <person name="Jeffries C.D."/>
            <person name="Brettin T."/>
            <person name="Yasawong M."/>
            <person name="Brambilla E.M."/>
            <person name="Rohde M."/>
            <person name="Sikorski J."/>
            <person name="Goker M."/>
            <person name="Detter J.C."/>
            <person name="Woyke T."/>
            <person name="Bristow J."/>
            <person name="Eisen J.A."/>
            <person name="Markowitz V."/>
            <person name="Hugenholtz P."/>
            <person name="Kyrpides N.C."/>
            <person name="Klenk H.P."/>
        </authorList>
    </citation>
    <scope>NUCLEOTIDE SEQUENCE [LARGE SCALE GENOMIC DNA]</scope>
    <source>
        <strain evidence="3">ATCC 8368 / DSM 20162 / CCUG 35730 / CIP 100753 / JCM 10117 / KCTC 9821 / NBRC 16120 / NCIMB 702349 / NCTC 13040</strain>
    </source>
</reference>
<keyword evidence="1" id="KW-0812">Transmembrane</keyword>
<name>D5UU43_TSUPD</name>
<dbReference type="RefSeq" id="WP_013127559.1">
    <property type="nucleotide sequence ID" value="NC_014158.1"/>
</dbReference>
<keyword evidence="1" id="KW-0472">Membrane</keyword>
<protein>
    <submittedName>
        <fullName evidence="2">Uncharacterized protein</fullName>
    </submittedName>
</protein>